<dbReference type="RefSeq" id="WP_099323712.1">
    <property type="nucleotide sequence ID" value="NZ_LT934425.1"/>
</dbReference>
<evidence type="ECO:0000259" key="1">
    <source>
        <dbReference type="Pfam" id="PF13460"/>
    </source>
</evidence>
<evidence type="ECO:0000313" key="2">
    <source>
        <dbReference type="EMBL" id="SOH02792.1"/>
    </source>
</evidence>
<dbReference type="Gene3D" id="3.40.50.720">
    <property type="entry name" value="NAD(P)-binding Rossmann-like Domain"/>
    <property type="match status" value="1"/>
</dbReference>
<protein>
    <recommendedName>
        <fullName evidence="1">NAD(P)-binding domain-containing protein</fullName>
    </recommendedName>
</protein>
<sequence length="314" mass="34706">MQVAILGATGCVGHSLIKKLITANDHNIIAACRSENKTVNGLVSERLTWRTVNLEYPESIRDFLQGAEVLVYLVHSLKSSGFESLDKMYAQKTGEAASKTEIKKIIYLSGIIPKHEKLSHHLKSRRETGEALAAHGISVGEVRASVLLGTCSASYRMVYYLAKRLPIMITPKWLNSLCAPIALEDAVEVLEKSIKRDIKGHEIFEIGSDIMHYRDLLSLCGKSIHGYANVILPVPFFAISLSSLWVEFVTGVPNSIARALAESLINDSVYSNNRFKEITGHAPKPVEDALKECAEQMKKEREERIASFGLKKGG</sequence>
<evidence type="ECO:0000313" key="3">
    <source>
        <dbReference type="Proteomes" id="UP000221734"/>
    </source>
</evidence>
<dbReference type="OrthoDB" id="9774199at2"/>
<dbReference type="InterPro" id="IPR016040">
    <property type="entry name" value="NAD(P)-bd_dom"/>
</dbReference>
<feature type="domain" description="NAD(P)-binding" evidence="1">
    <location>
        <begin position="7"/>
        <end position="145"/>
    </location>
</feature>
<dbReference type="EMBL" id="LT934425">
    <property type="protein sequence ID" value="SOH02792.1"/>
    <property type="molecule type" value="Genomic_DNA"/>
</dbReference>
<dbReference type="Proteomes" id="UP000221734">
    <property type="component" value="Chromosome Kuenenia_stuttgartiensis_MBR1"/>
</dbReference>
<proteinExistence type="predicted"/>
<dbReference type="PANTHER" id="PTHR12126:SF11">
    <property type="entry name" value="NADH DEHYDROGENASE [UBIQUINONE] 1 ALPHA SUBCOMPLEX SUBUNIT 9, MITOCHONDRIAL"/>
    <property type="match status" value="1"/>
</dbReference>
<dbReference type="InterPro" id="IPR051207">
    <property type="entry name" value="ComplexI_NDUFA9_subunit"/>
</dbReference>
<dbReference type="KEGG" id="kst:KSMBR1_0276"/>
<keyword evidence="3" id="KW-1185">Reference proteome</keyword>
<dbReference type="Pfam" id="PF13460">
    <property type="entry name" value="NAD_binding_10"/>
    <property type="match status" value="1"/>
</dbReference>
<dbReference type="PANTHER" id="PTHR12126">
    <property type="entry name" value="NADH-UBIQUINONE OXIDOREDUCTASE 39 KDA SUBUNIT-RELATED"/>
    <property type="match status" value="1"/>
</dbReference>
<organism evidence="2 3">
    <name type="scientific">Kuenenia stuttgartiensis</name>
    <dbReference type="NCBI Taxonomy" id="174633"/>
    <lineage>
        <taxon>Bacteria</taxon>
        <taxon>Pseudomonadati</taxon>
        <taxon>Planctomycetota</taxon>
        <taxon>Candidatus Brocadiia</taxon>
        <taxon>Candidatus Brocadiales</taxon>
        <taxon>Candidatus Brocadiaceae</taxon>
        <taxon>Candidatus Kuenenia</taxon>
    </lineage>
</organism>
<dbReference type="GO" id="GO:0044877">
    <property type="term" value="F:protein-containing complex binding"/>
    <property type="evidence" value="ECO:0007669"/>
    <property type="project" value="TreeGrafter"/>
</dbReference>
<dbReference type="SUPFAM" id="SSF51735">
    <property type="entry name" value="NAD(P)-binding Rossmann-fold domains"/>
    <property type="match status" value="1"/>
</dbReference>
<accession>A0A2C9CAQ8</accession>
<dbReference type="CDD" id="cd05245">
    <property type="entry name" value="SDR_a2"/>
    <property type="match status" value="1"/>
</dbReference>
<name>A0A2C9CAQ8_KUEST</name>
<reference evidence="3" key="1">
    <citation type="submission" date="2017-10" db="EMBL/GenBank/DDBJ databases">
        <authorList>
            <person name="Frank J."/>
        </authorList>
    </citation>
    <scope>NUCLEOTIDE SEQUENCE [LARGE SCALE GENOMIC DNA]</scope>
</reference>
<gene>
    <name evidence="2" type="ORF">KSMBR1_0276</name>
</gene>
<dbReference type="InterPro" id="IPR036291">
    <property type="entry name" value="NAD(P)-bd_dom_sf"/>
</dbReference>
<dbReference type="AlphaFoldDB" id="A0A2C9CAQ8"/>